<dbReference type="Gene3D" id="1.25.40.10">
    <property type="entry name" value="Tetratricopeptide repeat domain"/>
    <property type="match status" value="1"/>
</dbReference>
<sequence>MTRILFQTRSGSLSDGLKGRLKAPRKAETMNPKSLYRAALLEYLYCASFTADPAEARAAYRTYRQLAKKGCPDGWFGLGRARQYGYGIKPNPEKAEKYYRRAAKLGHAEAQESLGCLYEFAEKPDYRRARKWYTRALKQHSSDTPDAAYRLGWLYERGLGGKKDIQKACQLYRKAAKNGHADAQRALGYCYEKGLGLHKNYAKARKWSARAALQADATACNNIGFLHYNGKGVRRSKKLAKKWYKLAARAGSIIALSNLGGLYEDAGRLKKAVRYYRRAAEAGNKYAAKQLKRLDK</sequence>
<dbReference type="SMART" id="SM00671">
    <property type="entry name" value="SEL1"/>
    <property type="match status" value="6"/>
</dbReference>
<keyword evidence="1" id="KW-0802">TPR repeat</keyword>
<comment type="caution">
    <text evidence="2">The sequence shown here is derived from an EMBL/GenBank/DDBJ whole genome shotgun (WGS) entry which is preliminary data.</text>
</comment>
<feature type="repeat" description="TPR" evidence="1">
    <location>
        <begin position="253"/>
        <end position="286"/>
    </location>
</feature>
<dbReference type="Proteomes" id="UP000005536">
    <property type="component" value="Unassembled WGS sequence"/>
</dbReference>
<evidence type="ECO:0000256" key="1">
    <source>
        <dbReference type="PROSITE-ProRule" id="PRU00339"/>
    </source>
</evidence>
<dbReference type="InterPro" id="IPR050767">
    <property type="entry name" value="Sel1_AlgK"/>
</dbReference>
<reference evidence="2 3" key="1">
    <citation type="submission" date="2010-02" db="EMBL/GenBank/DDBJ databases">
        <authorList>
            <person name="Weinstock G."/>
            <person name="Sodergren E."/>
            <person name="Clifton S."/>
            <person name="Fulton L."/>
            <person name="Fulton B."/>
            <person name="Courtney L."/>
            <person name="Fronick C."/>
            <person name="Harrison M."/>
            <person name="Strong C."/>
            <person name="Farmer C."/>
            <person name="Delahaunty K."/>
            <person name="Markovic C."/>
            <person name="Hall O."/>
            <person name="Minx P."/>
            <person name="Tomlinson C."/>
            <person name="Mitreva M."/>
            <person name="Nelson J."/>
            <person name="Hou S."/>
            <person name="Wollam A."/>
            <person name="Pepin K.H."/>
            <person name="Johnson M."/>
            <person name="Bhonagiri V."/>
            <person name="Zhang X."/>
            <person name="Suruliraj S."/>
            <person name="Warren W."/>
            <person name="Chinwalla A."/>
            <person name="Mardis E.R."/>
            <person name="Wilson R.K."/>
        </authorList>
    </citation>
    <scope>NUCLEOTIDE SEQUENCE [LARGE SCALE GENOMIC DNA]</scope>
    <source>
        <strain evidence="2 3">ATCC 29315</strain>
    </source>
</reference>
<name>D4DRV8_NEIEG</name>
<gene>
    <name evidence="2" type="ORF">NEIELOOT_01801</name>
</gene>
<dbReference type="PANTHER" id="PTHR11102:SF160">
    <property type="entry name" value="ERAD-ASSOCIATED E3 UBIQUITIN-PROTEIN LIGASE COMPONENT HRD3"/>
    <property type="match status" value="1"/>
</dbReference>
<dbReference type="PROSITE" id="PS50005">
    <property type="entry name" value="TPR"/>
    <property type="match status" value="1"/>
</dbReference>
<dbReference type="AlphaFoldDB" id="D4DRV8"/>
<dbReference type="Pfam" id="PF08238">
    <property type="entry name" value="Sel1"/>
    <property type="match status" value="6"/>
</dbReference>
<dbReference type="STRING" id="546263.NELON_03325"/>
<dbReference type="SUPFAM" id="SSF81901">
    <property type="entry name" value="HCP-like"/>
    <property type="match status" value="2"/>
</dbReference>
<proteinExistence type="predicted"/>
<protein>
    <submittedName>
        <fullName evidence="2">Sel1 repeat protein</fullName>
    </submittedName>
</protein>
<evidence type="ECO:0000313" key="3">
    <source>
        <dbReference type="Proteomes" id="UP000005536"/>
    </source>
</evidence>
<organism evidence="2 3">
    <name type="scientific">Neisseria elongata subsp. glycolytica ATCC 29315</name>
    <dbReference type="NCBI Taxonomy" id="546263"/>
    <lineage>
        <taxon>Bacteria</taxon>
        <taxon>Pseudomonadati</taxon>
        <taxon>Pseudomonadota</taxon>
        <taxon>Betaproteobacteria</taxon>
        <taxon>Neisseriales</taxon>
        <taxon>Neisseriaceae</taxon>
        <taxon>Neisseria</taxon>
    </lineage>
</organism>
<evidence type="ECO:0000313" key="2">
    <source>
        <dbReference type="EMBL" id="EFE49426.1"/>
    </source>
</evidence>
<dbReference type="EMBL" id="ADBF01000117">
    <property type="protein sequence ID" value="EFE49426.1"/>
    <property type="molecule type" value="Genomic_DNA"/>
</dbReference>
<dbReference type="PANTHER" id="PTHR11102">
    <property type="entry name" value="SEL-1-LIKE PROTEIN"/>
    <property type="match status" value="1"/>
</dbReference>
<accession>D4DRV8</accession>
<dbReference type="InterPro" id="IPR006597">
    <property type="entry name" value="Sel1-like"/>
</dbReference>
<dbReference type="InterPro" id="IPR011990">
    <property type="entry name" value="TPR-like_helical_dom_sf"/>
</dbReference>
<dbReference type="SMART" id="SM00028">
    <property type="entry name" value="TPR"/>
    <property type="match status" value="2"/>
</dbReference>
<dbReference type="InterPro" id="IPR019734">
    <property type="entry name" value="TPR_rpt"/>
</dbReference>